<dbReference type="GeneTree" id="ENSGT00950000182865"/>
<sequence length="304" mass="33310">MLCHQTQADTDICGDKRVKFKLCVHIYCQIQTGHKAPALTHTGLLCSFQSCFICCKMGASITCCGTGCDRTFHLPCAPHGQCVTQYFGAYRSFCWEHRPHQALQPRPSQDNTCSICLDTVENKISYKTMGCPACQDARFHRHCIQRLALHSGIGFRCPCCLNQDPFTMEMLIVGIRLPKRLGFLLASHKALRCRTKITGSAIPCYVPLFSQPPCSSRPWQLWLCSSCTAEGTHQLCSSLGDSTCSWECSTCAATDTGRHQSAQCCAVQTGAGMDLTAGPAAHGLAPRGLWIAQWPLQPAAWGLS</sequence>
<dbReference type="Gene3D" id="3.30.40.10">
    <property type="entry name" value="Zinc/RING finger domain, C3HC4 (zinc finger)"/>
    <property type="match status" value="2"/>
</dbReference>
<keyword evidence="3" id="KW-0862">Zinc</keyword>
<dbReference type="GO" id="GO:0008270">
    <property type="term" value="F:zinc ion binding"/>
    <property type="evidence" value="ECO:0007669"/>
    <property type="project" value="UniProtKB-KW"/>
</dbReference>
<reference evidence="6" key="3">
    <citation type="submission" date="2025-09" db="UniProtKB">
        <authorList>
            <consortium name="Ensembl"/>
        </authorList>
    </citation>
    <scope>IDENTIFICATION</scope>
</reference>
<dbReference type="OMA" id="GVRHQRC"/>
<dbReference type="GO" id="GO:0005634">
    <property type="term" value="C:nucleus"/>
    <property type="evidence" value="ECO:0007669"/>
    <property type="project" value="TreeGrafter"/>
</dbReference>
<dbReference type="AlphaFoldDB" id="H0ZMF8"/>
<protein>
    <recommendedName>
        <fullName evidence="5">RING-type domain-containing protein</fullName>
    </recommendedName>
</protein>
<name>H0ZMF8_TAEGU</name>
<keyword evidence="2 4" id="KW-0863">Zinc-finger</keyword>
<dbReference type="PANTHER" id="PTHR12420:SF47">
    <property type="entry name" value="PHD FINGER PROTEIN 7"/>
    <property type="match status" value="1"/>
</dbReference>
<dbReference type="InterPro" id="IPR051188">
    <property type="entry name" value="PHD-type_Zinc_Finger"/>
</dbReference>
<dbReference type="PROSITE" id="PS50089">
    <property type="entry name" value="ZF_RING_2"/>
    <property type="match status" value="1"/>
</dbReference>
<evidence type="ECO:0000256" key="3">
    <source>
        <dbReference type="ARBA" id="ARBA00022833"/>
    </source>
</evidence>
<reference evidence="6 7" key="1">
    <citation type="journal article" date="2010" name="Nature">
        <title>The genome of a songbird.</title>
        <authorList>
            <person name="Warren W.C."/>
            <person name="Clayton D.F."/>
            <person name="Ellegren H."/>
            <person name="Arnold A.P."/>
            <person name="Hillier L.W."/>
            <person name="Kunstner A."/>
            <person name="Searle S."/>
            <person name="White S."/>
            <person name="Vilella A.J."/>
            <person name="Fairley S."/>
            <person name="Heger A."/>
            <person name="Kong L."/>
            <person name="Ponting C.P."/>
            <person name="Jarvis E.D."/>
            <person name="Mello C.V."/>
            <person name="Minx P."/>
            <person name="Lovell P."/>
            <person name="Velho T.A."/>
            <person name="Ferris M."/>
            <person name="Balakrishnan C.N."/>
            <person name="Sinha S."/>
            <person name="Blatti C."/>
            <person name="London S.E."/>
            <person name="Li Y."/>
            <person name="Lin Y.C."/>
            <person name="George J."/>
            <person name="Sweedler J."/>
            <person name="Southey B."/>
            <person name="Gunaratne P."/>
            <person name="Watson M."/>
            <person name="Nam K."/>
            <person name="Backstrom N."/>
            <person name="Smeds L."/>
            <person name="Nabholz B."/>
            <person name="Itoh Y."/>
            <person name="Whitney O."/>
            <person name="Pfenning A.R."/>
            <person name="Howard J."/>
            <person name="Volker M."/>
            <person name="Skinner B.M."/>
            <person name="Griffin D.K."/>
            <person name="Ye L."/>
            <person name="McLaren W.M."/>
            <person name="Flicek P."/>
            <person name="Quesada V."/>
            <person name="Velasco G."/>
            <person name="Lopez-Otin C."/>
            <person name="Puente X.S."/>
            <person name="Olender T."/>
            <person name="Lancet D."/>
            <person name="Smit A.F."/>
            <person name="Hubley R."/>
            <person name="Konkel M.K."/>
            <person name="Walker J.A."/>
            <person name="Batzer M.A."/>
            <person name="Gu W."/>
            <person name="Pollock D.D."/>
            <person name="Chen L."/>
            <person name="Cheng Z."/>
            <person name="Eichler E.E."/>
            <person name="Stapley J."/>
            <person name="Slate J."/>
            <person name="Ekblom R."/>
            <person name="Birkhead T."/>
            <person name="Burke T."/>
            <person name="Burt D."/>
            <person name="Scharff C."/>
            <person name="Adam I."/>
            <person name="Richard H."/>
            <person name="Sultan M."/>
            <person name="Soldatov A."/>
            <person name="Lehrach H."/>
            <person name="Edwards S.V."/>
            <person name="Yang S.P."/>
            <person name="Li X."/>
            <person name="Graves T."/>
            <person name="Fulton L."/>
            <person name="Nelson J."/>
            <person name="Chinwalla A."/>
            <person name="Hou S."/>
            <person name="Mardis E.R."/>
            <person name="Wilson R.K."/>
        </authorList>
    </citation>
    <scope>NUCLEOTIDE SEQUENCE [LARGE SCALE GENOMIC DNA]</scope>
</reference>
<dbReference type="Pfam" id="PF26054">
    <property type="entry name" value="PHD_G2E3"/>
    <property type="match status" value="1"/>
</dbReference>
<dbReference type="InterPro" id="IPR059102">
    <property type="entry name" value="PHD_PHF7/G2E3-like"/>
</dbReference>
<feature type="domain" description="RING-type" evidence="5">
    <location>
        <begin position="113"/>
        <end position="160"/>
    </location>
</feature>
<dbReference type="InterPro" id="IPR013083">
    <property type="entry name" value="Znf_RING/FYVE/PHD"/>
</dbReference>
<proteinExistence type="predicted"/>
<evidence type="ECO:0000256" key="2">
    <source>
        <dbReference type="ARBA" id="ARBA00022771"/>
    </source>
</evidence>
<organism evidence="6 7">
    <name type="scientific">Taeniopygia guttata</name>
    <name type="common">Zebra finch</name>
    <name type="synonym">Poephila guttata</name>
    <dbReference type="NCBI Taxonomy" id="59729"/>
    <lineage>
        <taxon>Eukaryota</taxon>
        <taxon>Metazoa</taxon>
        <taxon>Chordata</taxon>
        <taxon>Craniata</taxon>
        <taxon>Vertebrata</taxon>
        <taxon>Euteleostomi</taxon>
        <taxon>Archelosauria</taxon>
        <taxon>Archosauria</taxon>
        <taxon>Dinosauria</taxon>
        <taxon>Saurischia</taxon>
        <taxon>Theropoda</taxon>
        <taxon>Coelurosauria</taxon>
        <taxon>Aves</taxon>
        <taxon>Neognathae</taxon>
        <taxon>Neoaves</taxon>
        <taxon>Telluraves</taxon>
        <taxon>Australaves</taxon>
        <taxon>Passeriformes</taxon>
        <taxon>Passeroidea</taxon>
        <taxon>Estrildidae</taxon>
        <taxon>Estrildinae</taxon>
        <taxon>Taeniopygia</taxon>
    </lineage>
</organism>
<dbReference type="Ensembl" id="ENSTGUT00000011910.2">
    <property type="protein sequence ID" value="ENSTGUP00000011781.2"/>
    <property type="gene ID" value="ENSTGUG00000011432.2"/>
</dbReference>
<keyword evidence="1" id="KW-0479">Metal-binding</keyword>
<dbReference type="HOGENOM" id="CLU_055746_1_0_1"/>
<dbReference type="SUPFAM" id="SSF57903">
    <property type="entry name" value="FYVE/PHD zinc finger"/>
    <property type="match status" value="1"/>
</dbReference>
<reference evidence="6" key="2">
    <citation type="submission" date="2025-08" db="UniProtKB">
        <authorList>
            <consortium name="Ensembl"/>
        </authorList>
    </citation>
    <scope>IDENTIFICATION</scope>
</reference>
<dbReference type="InterPro" id="IPR011011">
    <property type="entry name" value="Znf_FYVE_PHD"/>
</dbReference>
<evidence type="ECO:0000313" key="7">
    <source>
        <dbReference type="Proteomes" id="UP000007754"/>
    </source>
</evidence>
<accession>H0ZMF8</accession>
<dbReference type="Proteomes" id="UP000007754">
    <property type="component" value="Chromosome 6"/>
</dbReference>
<dbReference type="InterPro" id="IPR001841">
    <property type="entry name" value="Znf_RING"/>
</dbReference>
<dbReference type="PANTHER" id="PTHR12420">
    <property type="entry name" value="PHD FINGER PROTEIN"/>
    <property type="match status" value="1"/>
</dbReference>
<evidence type="ECO:0000259" key="5">
    <source>
        <dbReference type="PROSITE" id="PS50089"/>
    </source>
</evidence>
<evidence type="ECO:0000256" key="4">
    <source>
        <dbReference type="PROSITE-ProRule" id="PRU00175"/>
    </source>
</evidence>
<keyword evidence="7" id="KW-1185">Reference proteome</keyword>
<evidence type="ECO:0000313" key="6">
    <source>
        <dbReference type="Ensembl" id="ENSTGUP00000011781.2"/>
    </source>
</evidence>
<evidence type="ECO:0000256" key="1">
    <source>
        <dbReference type="ARBA" id="ARBA00022723"/>
    </source>
</evidence>